<dbReference type="RefSeq" id="XP_004494503.1">
    <property type="nucleotide sequence ID" value="XM_004494446.3"/>
</dbReference>
<evidence type="ECO:0000256" key="6">
    <source>
        <dbReference type="ARBA" id="ARBA00023242"/>
    </source>
</evidence>
<feature type="domain" description="Myb-like" evidence="8">
    <location>
        <begin position="62"/>
        <end position="112"/>
    </location>
</feature>
<feature type="compositionally biased region" description="Polar residues" evidence="7">
    <location>
        <begin position="121"/>
        <end position="130"/>
    </location>
</feature>
<dbReference type="PANTHER" id="PTHR47997">
    <property type="entry name" value="MYB DOMAIN PROTEIN 55"/>
    <property type="match status" value="1"/>
</dbReference>
<keyword evidence="4" id="KW-0238">DNA-binding</keyword>
<keyword evidence="2" id="KW-0677">Repeat</keyword>
<dbReference type="SMART" id="SM00717">
    <property type="entry name" value="SANT"/>
    <property type="match status" value="2"/>
</dbReference>
<name>A0A1S2XU52_CICAR</name>
<evidence type="ECO:0000256" key="1">
    <source>
        <dbReference type="ARBA" id="ARBA00004123"/>
    </source>
</evidence>
<feature type="domain" description="HTH myb-type" evidence="9">
    <location>
        <begin position="66"/>
        <end position="116"/>
    </location>
</feature>
<dbReference type="Proteomes" id="UP000087171">
    <property type="component" value="Chromosome Ca3"/>
</dbReference>
<dbReference type="GO" id="GO:0000976">
    <property type="term" value="F:transcription cis-regulatory region binding"/>
    <property type="evidence" value="ECO:0007669"/>
    <property type="project" value="UniProtKB-ARBA"/>
</dbReference>
<evidence type="ECO:0000259" key="8">
    <source>
        <dbReference type="PROSITE" id="PS50090"/>
    </source>
</evidence>
<dbReference type="GeneID" id="101497837"/>
<dbReference type="InterPro" id="IPR001005">
    <property type="entry name" value="SANT/Myb"/>
</dbReference>
<keyword evidence="5" id="KW-0804">Transcription</keyword>
<dbReference type="KEGG" id="cam:101497837"/>
<evidence type="ECO:0000256" key="5">
    <source>
        <dbReference type="ARBA" id="ARBA00023163"/>
    </source>
</evidence>
<dbReference type="InterPro" id="IPR009057">
    <property type="entry name" value="Homeodomain-like_sf"/>
</dbReference>
<evidence type="ECO:0000256" key="7">
    <source>
        <dbReference type="SAM" id="MobiDB-lite"/>
    </source>
</evidence>
<keyword evidence="3" id="KW-0805">Transcription regulation</keyword>
<dbReference type="InterPro" id="IPR051953">
    <property type="entry name" value="Plant_SW-associated_TFs"/>
</dbReference>
<protein>
    <submittedName>
        <fullName evidence="11">Transcription factor MYB61-like</fullName>
    </submittedName>
</protein>
<sequence>MGRHSCCYKQKLRKGLWSPEEDEKLLNYITKHGHGCWSSVPKLAGLQRCGKSCRLRWINYLRPDLKRGAFSQQEENSIIELHAVLGNRWSQIAAQLPGRTDNEIKNLWNSSLKKKLRQNGIDPNTHQPLSQLEVENKDKDNKPSSSDKSNNLFLSNSITMDPNYPLEISSTSKINNNRSTNQELFLDHNLVGLGGCFSFHQLNYGINNMELSPNSNNNSLCFIPGSSSSSQMMSELNSSTMLHSVFQTPNTKHVDGIQQQQQNNNYYDHAHQVEDIKWCEYLNAPFFVGNNTVQHQTTATYSDNIMNNDVKQETGFITDESSSNTNTWQHHNQHFQLSASSDIYSKDLLQRFSLAFGQTL</sequence>
<evidence type="ECO:0000313" key="11">
    <source>
        <dbReference type="RefSeq" id="XP_004494503.1"/>
    </source>
</evidence>
<dbReference type="InterPro" id="IPR017930">
    <property type="entry name" value="Myb_dom"/>
</dbReference>
<proteinExistence type="predicted"/>
<keyword evidence="10" id="KW-1185">Reference proteome</keyword>
<evidence type="ECO:0000259" key="9">
    <source>
        <dbReference type="PROSITE" id="PS51294"/>
    </source>
</evidence>
<feature type="region of interest" description="Disordered" evidence="7">
    <location>
        <begin position="118"/>
        <end position="156"/>
    </location>
</feature>
<dbReference type="GO" id="GO:0005634">
    <property type="term" value="C:nucleus"/>
    <property type="evidence" value="ECO:0007669"/>
    <property type="project" value="UniProtKB-SubCell"/>
</dbReference>
<accession>A0A1S2XU52</accession>
<gene>
    <name evidence="11" type="primary">LOC101497837</name>
</gene>
<dbReference type="AlphaFoldDB" id="A0A1S2XU52"/>
<evidence type="ECO:0000256" key="2">
    <source>
        <dbReference type="ARBA" id="ARBA00022737"/>
    </source>
</evidence>
<dbReference type="FunFam" id="1.10.10.60:FF:000047">
    <property type="entry name" value="Myb transcription factor"/>
    <property type="match status" value="1"/>
</dbReference>
<evidence type="ECO:0000256" key="4">
    <source>
        <dbReference type="ARBA" id="ARBA00023125"/>
    </source>
</evidence>
<reference evidence="10" key="1">
    <citation type="journal article" date="2013" name="Nat. Biotechnol.">
        <title>Draft genome sequence of chickpea (Cicer arietinum) provides a resource for trait improvement.</title>
        <authorList>
            <person name="Varshney R.K."/>
            <person name="Song C."/>
            <person name="Saxena R.K."/>
            <person name="Azam S."/>
            <person name="Yu S."/>
            <person name="Sharpe A.G."/>
            <person name="Cannon S."/>
            <person name="Baek J."/>
            <person name="Rosen B.D."/>
            <person name="Tar'an B."/>
            <person name="Millan T."/>
            <person name="Zhang X."/>
            <person name="Ramsay L.D."/>
            <person name="Iwata A."/>
            <person name="Wang Y."/>
            <person name="Nelson W."/>
            <person name="Farmer A.D."/>
            <person name="Gaur P.M."/>
            <person name="Soderlund C."/>
            <person name="Penmetsa R.V."/>
            <person name="Xu C."/>
            <person name="Bharti A.K."/>
            <person name="He W."/>
            <person name="Winter P."/>
            <person name="Zhao S."/>
            <person name="Hane J.K."/>
            <person name="Carrasquilla-Garcia N."/>
            <person name="Condie J.A."/>
            <person name="Upadhyaya H.D."/>
            <person name="Luo M.C."/>
            <person name="Thudi M."/>
            <person name="Gowda C.L."/>
            <person name="Singh N.P."/>
            <person name="Lichtenzveig J."/>
            <person name="Gali K.K."/>
            <person name="Rubio J."/>
            <person name="Nadarajan N."/>
            <person name="Dolezel J."/>
            <person name="Bansal K.C."/>
            <person name="Xu X."/>
            <person name="Edwards D."/>
            <person name="Zhang G."/>
            <person name="Kahl G."/>
            <person name="Gil J."/>
            <person name="Singh K.B."/>
            <person name="Datta S.K."/>
            <person name="Jackson S.A."/>
            <person name="Wang J."/>
            <person name="Cook D.R."/>
        </authorList>
    </citation>
    <scope>NUCLEOTIDE SEQUENCE [LARGE SCALE GENOMIC DNA]</scope>
    <source>
        <strain evidence="10">cv. CDC Frontier</strain>
    </source>
</reference>
<comment type="subcellular location">
    <subcellularLocation>
        <location evidence="1">Nucleus</location>
    </subcellularLocation>
</comment>
<dbReference type="Gene3D" id="1.10.10.60">
    <property type="entry name" value="Homeodomain-like"/>
    <property type="match status" value="2"/>
</dbReference>
<keyword evidence="6" id="KW-0539">Nucleus</keyword>
<dbReference type="PaxDb" id="3827-XP_004494503.1"/>
<dbReference type="FunFam" id="1.10.10.60:FF:000394">
    <property type="entry name" value="MYB transcription factor"/>
    <property type="match status" value="1"/>
</dbReference>
<evidence type="ECO:0000256" key="3">
    <source>
        <dbReference type="ARBA" id="ARBA00023015"/>
    </source>
</evidence>
<dbReference type="Pfam" id="PF00249">
    <property type="entry name" value="Myb_DNA-binding"/>
    <property type="match status" value="2"/>
</dbReference>
<evidence type="ECO:0000313" key="10">
    <source>
        <dbReference type="Proteomes" id="UP000087171"/>
    </source>
</evidence>
<dbReference type="eggNOG" id="KOG0048">
    <property type="taxonomic scope" value="Eukaryota"/>
</dbReference>
<dbReference type="CDD" id="cd00167">
    <property type="entry name" value="SANT"/>
    <property type="match status" value="2"/>
</dbReference>
<feature type="domain" description="Myb-like" evidence="8">
    <location>
        <begin position="9"/>
        <end position="61"/>
    </location>
</feature>
<feature type="domain" description="HTH myb-type" evidence="9">
    <location>
        <begin position="9"/>
        <end position="65"/>
    </location>
</feature>
<dbReference type="PROSITE" id="PS50090">
    <property type="entry name" value="MYB_LIKE"/>
    <property type="match status" value="2"/>
</dbReference>
<dbReference type="PROSITE" id="PS51294">
    <property type="entry name" value="HTH_MYB"/>
    <property type="match status" value="2"/>
</dbReference>
<organism evidence="10 11">
    <name type="scientific">Cicer arietinum</name>
    <name type="common">Chickpea</name>
    <name type="synonym">Garbanzo</name>
    <dbReference type="NCBI Taxonomy" id="3827"/>
    <lineage>
        <taxon>Eukaryota</taxon>
        <taxon>Viridiplantae</taxon>
        <taxon>Streptophyta</taxon>
        <taxon>Embryophyta</taxon>
        <taxon>Tracheophyta</taxon>
        <taxon>Spermatophyta</taxon>
        <taxon>Magnoliopsida</taxon>
        <taxon>eudicotyledons</taxon>
        <taxon>Gunneridae</taxon>
        <taxon>Pentapetalae</taxon>
        <taxon>rosids</taxon>
        <taxon>fabids</taxon>
        <taxon>Fabales</taxon>
        <taxon>Fabaceae</taxon>
        <taxon>Papilionoideae</taxon>
        <taxon>50 kb inversion clade</taxon>
        <taxon>NPAAA clade</taxon>
        <taxon>Hologalegina</taxon>
        <taxon>IRL clade</taxon>
        <taxon>Cicereae</taxon>
        <taxon>Cicer</taxon>
    </lineage>
</organism>
<dbReference type="OrthoDB" id="1410009at2759"/>
<dbReference type="PANTHER" id="PTHR47997:SF88">
    <property type="entry name" value="TRANSCRIPTION FACTOR MYB61"/>
    <property type="match status" value="1"/>
</dbReference>
<dbReference type="SUPFAM" id="SSF46689">
    <property type="entry name" value="Homeodomain-like"/>
    <property type="match status" value="1"/>
</dbReference>
<reference evidence="11" key="2">
    <citation type="submission" date="2025-08" db="UniProtKB">
        <authorList>
            <consortium name="RefSeq"/>
        </authorList>
    </citation>
    <scope>IDENTIFICATION</scope>
    <source>
        <tissue evidence="11">Etiolated seedlings</tissue>
    </source>
</reference>